<comment type="caution">
    <text evidence="1">The sequence shown here is derived from an EMBL/GenBank/DDBJ whole genome shotgun (WGS) entry which is preliminary data.</text>
</comment>
<keyword evidence="2" id="KW-1185">Reference proteome</keyword>
<name>A0ABV9FGS5_9BACL</name>
<dbReference type="PANTHER" id="PTHR19288">
    <property type="entry name" value="4-NITROPHENYLPHOSPHATASE-RELATED"/>
    <property type="match status" value="1"/>
</dbReference>
<dbReference type="Proteomes" id="UP001596028">
    <property type="component" value="Unassembled WGS sequence"/>
</dbReference>
<dbReference type="Pfam" id="PF13242">
    <property type="entry name" value="Hydrolase_like"/>
    <property type="match status" value="1"/>
</dbReference>
<dbReference type="Gene3D" id="3.40.50.1000">
    <property type="entry name" value="HAD superfamily/HAD-like"/>
    <property type="match status" value="1"/>
</dbReference>
<dbReference type="CDD" id="cd16416">
    <property type="entry name" value="HAD_BsYqeG-like"/>
    <property type="match status" value="1"/>
</dbReference>
<dbReference type="NCBIfam" id="TIGR01668">
    <property type="entry name" value="YqeG_hyp_ppase"/>
    <property type="match status" value="1"/>
</dbReference>
<dbReference type="RefSeq" id="WP_378096816.1">
    <property type="nucleotide sequence ID" value="NZ_JBHSEP010000009.1"/>
</dbReference>
<dbReference type="NCBIfam" id="TIGR01549">
    <property type="entry name" value="HAD-SF-IA-v1"/>
    <property type="match status" value="1"/>
</dbReference>
<dbReference type="NCBIfam" id="TIGR01662">
    <property type="entry name" value="HAD-SF-IIIA"/>
    <property type="match status" value="1"/>
</dbReference>
<evidence type="ECO:0000313" key="2">
    <source>
        <dbReference type="Proteomes" id="UP001596028"/>
    </source>
</evidence>
<dbReference type="InterPro" id="IPR006439">
    <property type="entry name" value="HAD-SF_hydro_IA"/>
</dbReference>
<dbReference type="InterPro" id="IPR006549">
    <property type="entry name" value="HAD-SF_hydro_IIIA"/>
</dbReference>
<accession>A0ABV9FGS5</accession>
<dbReference type="InterPro" id="IPR036412">
    <property type="entry name" value="HAD-like_sf"/>
</dbReference>
<sequence>MFKRLLPDRIVHTVYDIDLNELHAQGIRGMITDLDNTLVSAKTPLATPQLIGWLDLVRERGFQVVILSNNNDTRVGRFAAPLNLPYIPAARKPAGAAFRRALRQMKLPPERTVVVGDQMLTDVLGGRRAGLHTILVTPIAPAEEGWATQINRRIEKIALARLRKKGLWPEEGGSRHGSK</sequence>
<dbReference type="NCBIfam" id="TIGR01509">
    <property type="entry name" value="HAD-SF-IA-v3"/>
    <property type="match status" value="1"/>
</dbReference>
<evidence type="ECO:0000313" key="1">
    <source>
        <dbReference type="EMBL" id="MFC4599294.1"/>
    </source>
</evidence>
<protein>
    <submittedName>
        <fullName evidence="1">YqeG family HAD IIIA-type phosphatase</fullName>
    </submittedName>
</protein>
<proteinExistence type="predicted"/>
<dbReference type="SUPFAM" id="SSF56784">
    <property type="entry name" value="HAD-like"/>
    <property type="match status" value="1"/>
</dbReference>
<dbReference type="EMBL" id="JBHSEP010000009">
    <property type="protein sequence ID" value="MFC4599294.1"/>
    <property type="molecule type" value="Genomic_DNA"/>
</dbReference>
<dbReference type="PANTHER" id="PTHR19288:SF25">
    <property type="entry name" value="PHOSPHATIDYLGLYCEROPHOSPHATASE GEP4, MITOCHONDRIAL"/>
    <property type="match status" value="1"/>
</dbReference>
<gene>
    <name evidence="1" type="ORF">ACFO3S_13660</name>
</gene>
<organism evidence="1 2">
    <name type="scientific">Cohnella hongkongensis</name>
    <dbReference type="NCBI Taxonomy" id="178337"/>
    <lineage>
        <taxon>Bacteria</taxon>
        <taxon>Bacillati</taxon>
        <taxon>Bacillota</taxon>
        <taxon>Bacilli</taxon>
        <taxon>Bacillales</taxon>
        <taxon>Paenibacillaceae</taxon>
        <taxon>Cohnella</taxon>
    </lineage>
</organism>
<dbReference type="InterPro" id="IPR010021">
    <property type="entry name" value="PGPP1/Gep4"/>
</dbReference>
<dbReference type="InterPro" id="IPR023214">
    <property type="entry name" value="HAD_sf"/>
</dbReference>
<reference evidence="2" key="1">
    <citation type="journal article" date="2019" name="Int. J. Syst. Evol. Microbiol.">
        <title>The Global Catalogue of Microorganisms (GCM) 10K type strain sequencing project: providing services to taxonomists for standard genome sequencing and annotation.</title>
        <authorList>
            <consortium name="The Broad Institute Genomics Platform"/>
            <consortium name="The Broad Institute Genome Sequencing Center for Infectious Disease"/>
            <person name="Wu L."/>
            <person name="Ma J."/>
        </authorList>
    </citation>
    <scope>NUCLEOTIDE SEQUENCE [LARGE SCALE GENOMIC DNA]</scope>
    <source>
        <strain evidence="2">CCUG 49571</strain>
    </source>
</reference>